<dbReference type="Proteomes" id="UP001295469">
    <property type="component" value="Chromosome C07"/>
</dbReference>
<dbReference type="AlphaFoldDB" id="A0A816MMB4"/>
<proteinExistence type="predicted"/>
<gene>
    <name evidence="1" type="ORF">DARMORV10_C07P36620.1</name>
</gene>
<sequence length="48" mass="5113">MDSRYPAIISSGMSKTGSLQDGVQLAETLGTAGKVKKKLLFCSNFVCM</sequence>
<reference evidence="1" key="1">
    <citation type="submission" date="2021-01" db="EMBL/GenBank/DDBJ databases">
        <authorList>
            <consortium name="Genoscope - CEA"/>
            <person name="William W."/>
        </authorList>
    </citation>
    <scope>NUCLEOTIDE SEQUENCE</scope>
</reference>
<organism evidence="1">
    <name type="scientific">Brassica napus</name>
    <name type="common">Rape</name>
    <dbReference type="NCBI Taxonomy" id="3708"/>
    <lineage>
        <taxon>Eukaryota</taxon>
        <taxon>Viridiplantae</taxon>
        <taxon>Streptophyta</taxon>
        <taxon>Embryophyta</taxon>
        <taxon>Tracheophyta</taxon>
        <taxon>Spermatophyta</taxon>
        <taxon>Magnoliopsida</taxon>
        <taxon>eudicotyledons</taxon>
        <taxon>Gunneridae</taxon>
        <taxon>Pentapetalae</taxon>
        <taxon>rosids</taxon>
        <taxon>malvids</taxon>
        <taxon>Brassicales</taxon>
        <taxon>Brassicaceae</taxon>
        <taxon>Brassiceae</taxon>
        <taxon>Brassica</taxon>
    </lineage>
</organism>
<accession>A0A816MMB4</accession>
<dbReference type="EMBL" id="HG994371">
    <property type="protein sequence ID" value="CAF2005821.1"/>
    <property type="molecule type" value="Genomic_DNA"/>
</dbReference>
<name>A0A816MMB4_BRANA</name>
<protein>
    <submittedName>
        <fullName evidence="1">(rape) hypothetical protein</fullName>
    </submittedName>
</protein>
<evidence type="ECO:0000313" key="1">
    <source>
        <dbReference type="EMBL" id="CAF2005821.1"/>
    </source>
</evidence>